<dbReference type="GO" id="GO:0005524">
    <property type="term" value="F:ATP binding"/>
    <property type="evidence" value="ECO:0007669"/>
    <property type="project" value="UniProtKB-KW"/>
</dbReference>
<feature type="domain" description="Helicase ATP-binding" evidence="8">
    <location>
        <begin position="317"/>
        <end position="514"/>
    </location>
</feature>
<keyword evidence="11" id="KW-1185">Reference proteome</keyword>
<dbReference type="SMART" id="SM00490">
    <property type="entry name" value="HELICc"/>
    <property type="match status" value="1"/>
</dbReference>
<comment type="catalytic activity">
    <reaction evidence="6">
        <text>ATP + H2O = ADP + phosphate + H(+)</text>
        <dbReference type="Rhea" id="RHEA:13065"/>
        <dbReference type="ChEBI" id="CHEBI:15377"/>
        <dbReference type="ChEBI" id="CHEBI:15378"/>
        <dbReference type="ChEBI" id="CHEBI:30616"/>
        <dbReference type="ChEBI" id="CHEBI:43474"/>
        <dbReference type="ChEBI" id="CHEBI:456216"/>
        <dbReference type="EC" id="3.6.4.13"/>
    </reaction>
</comment>
<dbReference type="InterPro" id="IPR027417">
    <property type="entry name" value="P-loop_NTPase"/>
</dbReference>
<keyword evidence="4" id="KW-0347">Helicase</keyword>
<evidence type="ECO:0000259" key="8">
    <source>
        <dbReference type="PROSITE" id="PS51192"/>
    </source>
</evidence>
<dbReference type="InterPro" id="IPR050547">
    <property type="entry name" value="DEAD_box_RNA_helicases"/>
</dbReference>
<organism evidence="10 11">
    <name type="scientific">Marchantia polymorpha subsp. ruderalis</name>
    <dbReference type="NCBI Taxonomy" id="1480154"/>
    <lineage>
        <taxon>Eukaryota</taxon>
        <taxon>Viridiplantae</taxon>
        <taxon>Streptophyta</taxon>
        <taxon>Embryophyta</taxon>
        <taxon>Marchantiophyta</taxon>
        <taxon>Marchantiopsida</taxon>
        <taxon>Marchantiidae</taxon>
        <taxon>Marchantiales</taxon>
        <taxon>Marchantiaceae</taxon>
        <taxon>Marchantia</taxon>
    </lineage>
</organism>
<dbReference type="CDD" id="cd00268">
    <property type="entry name" value="DEADc"/>
    <property type="match status" value="1"/>
</dbReference>
<dbReference type="GO" id="GO:0003723">
    <property type="term" value="F:RNA binding"/>
    <property type="evidence" value="ECO:0007669"/>
    <property type="project" value="TreeGrafter"/>
</dbReference>
<feature type="domain" description="Helicase C-terminal" evidence="9">
    <location>
        <begin position="520"/>
        <end position="691"/>
    </location>
</feature>
<evidence type="ECO:0000259" key="9">
    <source>
        <dbReference type="PROSITE" id="PS51194"/>
    </source>
</evidence>
<proteinExistence type="predicted"/>
<dbReference type="EMBL" id="LVLJ01003603">
    <property type="protein sequence ID" value="OAE20510.1"/>
    <property type="molecule type" value="Genomic_DNA"/>
</dbReference>
<comment type="caution">
    <text evidence="10">The sequence shown here is derived from an EMBL/GenBank/DDBJ whole genome shotgun (WGS) entry which is preliminary data.</text>
</comment>
<dbReference type="EC" id="3.6.4.13" evidence="1"/>
<dbReference type="Proteomes" id="UP000077202">
    <property type="component" value="Unassembled WGS sequence"/>
</dbReference>
<dbReference type="SUPFAM" id="SSF52540">
    <property type="entry name" value="P-loop containing nucleoside triphosphate hydrolases"/>
    <property type="match status" value="1"/>
</dbReference>
<dbReference type="PANTHER" id="PTHR47963">
    <property type="entry name" value="DEAD-BOX ATP-DEPENDENT RNA HELICASE 47, MITOCHONDRIAL"/>
    <property type="match status" value="1"/>
</dbReference>
<dbReference type="CDD" id="cd18787">
    <property type="entry name" value="SF2_C_DEAD"/>
    <property type="match status" value="1"/>
</dbReference>
<dbReference type="InterPro" id="IPR044742">
    <property type="entry name" value="DEAD/DEAH_RhlB"/>
</dbReference>
<evidence type="ECO:0000313" key="11">
    <source>
        <dbReference type="Proteomes" id="UP000077202"/>
    </source>
</evidence>
<keyword evidence="7" id="KW-0472">Membrane</keyword>
<evidence type="ECO:0000256" key="1">
    <source>
        <dbReference type="ARBA" id="ARBA00012552"/>
    </source>
</evidence>
<gene>
    <name evidence="10" type="ORF">AXG93_948s1170</name>
</gene>
<evidence type="ECO:0000256" key="3">
    <source>
        <dbReference type="ARBA" id="ARBA00022801"/>
    </source>
</evidence>
<protein>
    <recommendedName>
        <fullName evidence="1">RNA helicase</fullName>
        <ecNumber evidence="1">3.6.4.13</ecNumber>
    </recommendedName>
</protein>
<keyword evidence="5" id="KW-0067">ATP-binding</keyword>
<evidence type="ECO:0000313" key="10">
    <source>
        <dbReference type="EMBL" id="OAE20510.1"/>
    </source>
</evidence>
<dbReference type="PROSITE" id="PS51192">
    <property type="entry name" value="HELICASE_ATP_BIND_1"/>
    <property type="match status" value="1"/>
</dbReference>
<dbReference type="GO" id="GO:0003724">
    <property type="term" value="F:RNA helicase activity"/>
    <property type="evidence" value="ECO:0007669"/>
    <property type="project" value="UniProtKB-EC"/>
</dbReference>
<dbReference type="Gene3D" id="3.40.50.300">
    <property type="entry name" value="P-loop containing nucleotide triphosphate hydrolases"/>
    <property type="match status" value="2"/>
</dbReference>
<dbReference type="SMART" id="SM00487">
    <property type="entry name" value="DEXDc"/>
    <property type="match status" value="1"/>
</dbReference>
<evidence type="ECO:0000256" key="5">
    <source>
        <dbReference type="ARBA" id="ARBA00022840"/>
    </source>
</evidence>
<dbReference type="GO" id="GO:0016787">
    <property type="term" value="F:hydrolase activity"/>
    <property type="evidence" value="ECO:0007669"/>
    <property type="project" value="UniProtKB-KW"/>
</dbReference>
<evidence type="ECO:0000256" key="7">
    <source>
        <dbReference type="SAM" id="Phobius"/>
    </source>
</evidence>
<dbReference type="Pfam" id="PF00270">
    <property type="entry name" value="DEAD"/>
    <property type="match status" value="1"/>
</dbReference>
<keyword evidence="3" id="KW-0378">Hydrolase</keyword>
<dbReference type="PANTHER" id="PTHR47963:SF10">
    <property type="entry name" value="ATP-DEPENDENT RNA HELICASE DDX6_DHH1"/>
    <property type="match status" value="1"/>
</dbReference>
<evidence type="ECO:0000256" key="6">
    <source>
        <dbReference type="ARBA" id="ARBA00047984"/>
    </source>
</evidence>
<dbReference type="AlphaFoldDB" id="A0A176VI07"/>
<feature type="transmembrane region" description="Helical" evidence="7">
    <location>
        <begin position="32"/>
        <end position="54"/>
    </location>
</feature>
<sequence length="692" mass="75890">MEDGRVVIVVVVVDLVAAAGVVVVVVEAAVPIVFILSSLLLLLLRSAAWLAPLAPHASRRWSRGRWKAAALALKLAHGVACAKRILRSDDAPASRRKRKRKRNLSFRFVLLRYCSSRSDLNPSPGLNLEGAPGFRIVDIDREGSAFLHREDRFARGSDTGERSARAHGQVSPSLPTMVTMMPRPYLKMLTASKWISKVECLGAVRREESLGRAGGRVASAILHPRVGWLRNSNGDRDFGGWSWKNAEVGLSRVGHRHFCASVGTADVEKSAADEGGLTAPSRPTLKELCDGMVPQHILEKAEELGFKYPTVAQQDALPLLLSGTDCLLHAQTGSGKTLAYLLPILSKLVPRAAVQAVIVVPTRELGMQVAKVARTLMGKSLKSVDSDTEGKEAGKVAGKGDGKGTLTVMTLLDGGSASRQKKWIKAAPPQLIVGTLRCLIRLIESNHLRTNAITTLVIDEVDTLLGSAKEGNNLQNLLAVHTRATDRQTIFASATIPQHNRFLHDCIQNKWAKICDNEDKLDMLVAVINEDCPRAAIIFVNEQNDKARRNGDTPATITTAEFLSEKLRLGQLGNGERERWEPLILEEDDHINQRVSTLSDFREGRCLLVATDLAARGLDLPEVSHVYNIDLPPNVTSYIHRAGRTGRRPIEEEQGFVTNFIISKELFVLKRIENESQSRFTPLHLDAAADRE</sequence>
<dbReference type="Pfam" id="PF00271">
    <property type="entry name" value="Helicase_C"/>
    <property type="match status" value="1"/>
</dbReference>
<feature type="transmembrane region" description="Helical" evidence="7">
    <location>
        <begin position="7"/>
        <end position="26"/>
    </location>
</feature>
<dbReference type="InterPro" id="IPR014001">
    <property type="entry name" value="Helicase_ATP-bd"/>
</dbReference>
<reference evidence="10" key="1">
    <citation type="submission" date="2016-03" db="EMBL/GenBank/DDBJ databases">
        <title>Mechanisms controlling the formation of the plant cell surface in tip-growing cells are functionally conserved among land plants.</title>
        <authorList>
            <person name="Honkanen S."/>
            <person name="Jones V.A."/>
            <person name="Morieri G."/>
            <person name="Champion C."/>
            <person name="Hetherington A.J."/>
            <person name="Kelly S."/>
            <person name="Saint-Marcoux D."/>
            <person name="Proust H."/>
            <person name="Prescott H."/>
            <person name="Dolan L."/>
        </authorList>
    </citation>
    <scope>NUCLEOTIDE SEQUENCE [LARGE SCALE GENOMIC DNA]</scope>
    <source>
        <tissue evidence="10">Whole gametophyte</tissue>
    </source>
</reference>
<dbReference type="InterPro" id="IPR001650">
    <property type="entry name" value="Helicase_C-like"/>
</dbReference>
<evidence type="ECO:0000256" key="4">
    <source>
        <dbReference type="ARBA" id="ARBA00022806"/>
    </source>
</evidence>
<dbReference type="PROSITE" id="PS51194">
    <property type="entry name" value="HELICASE_CTER"/>
    <property type="match status" value="1"/>
</dbReference>
<dbReference type="InterPro" id="IPR011545">
    <property type="entry name" value="DEAD/DEAH_box_helicase_dom"/>
</dbReference>
<keyword evidence="2" id="KW-0547">Nucleotide-binding</keyword>
<evidence type="ECO:0000256" key="2">
    <source>
        <dbReference type="ARBA" id="ARBA00022741"/>
    </source>
</evidence>
<keyword evidence="7" id="KW-1133">Transmembrane helix</keyword>
<name>A0A176VI07_MARPO</name>
<keyword evidence="7" id="KW-0812">Transmembrane</keyword>
<accession>A0A176VI07</accession>